<name>A0A507BKU5_9PEZI</name>
<sequence>MTGLVDDKGRDEDFFLRNGLPPETRGLCYDYVHTRYPGLTVQDAQPQGFCSHTLFVGEALVVQFRPPTHQLDVGLVQEACRVYGDLAPETHLLGELRVEACSSSRGEGCPKGVNSNEPCHRTAGIEGSCDKLLVYSMSRIPGVSLADFREQQVDDVLSCKSKLGSYHKRDVISDFVRLSHRALQQAIPGDSASLATRKGRIGTSLQRRLEHMQSGLPLRFRARVTAVLSSLERIEALPWVLTHGDFTPSNVMVKTDSTERQGASERALTGGLRISGLIDWAEVEYLPFGVGLYGLEELLGESVVDDGEDQSRGGRYPAPKSMFEYYGGHRELRRTFWEELGARVPRLNTDKAFRETVELARVLGILLWHGIAFDNGRLDRVVQPGVDDEEIQRLDLFLLGSPAASWGTVGPHRRRFRCWATIKTAVSYIKGLLFGRLTARD</sequence>
<organism evidence="1 2">
    <name type="scientific">Thyridium curvatum</name>
    <dbReference type="NCBI Taxonomy" id="1093900"/>
    <lineage>
        <taxon>Eukaryota</taxon>
        <taxon>Fungi</taxon>
        <taxon>Dikarya</taxon>
        <taxon>Ascomycota</taxon>
        <taxon>Pezizomycotina</taxon>
        <taxon>Sordariomycetes</taxon>
        <taxon>Sordariomycetidae</taxon>
        <taxon>Thyridiales</taxon>
        <taxon>Thyridiaceae</taxon>
        <taxon>Thyridium</taxon>
    </lineage>
</organism>
<reference evidence="1 2" key="1">
    <citation type="submission" date="2019-06" db="EMBL/GenBank/DDBJ databases">
        <title>Draft genome sequence of the filamentous fungus Phialemoniopsis curvata isolated from diesel fuel.</title>
        <authorList>
            <person name="Varaljay V.A."/>
            <person name="Lyon W.J."/>
            <person name="Crouch A.L."/>
            <person name="Drake C.E."/>
            <person name="Hollomon J.M."/>
            <person name="Nadeau L.J."/>
            <person name="Nunn H.S."/>
            <person name="Stevenson B.S."/>
            <person name="Bojanowski C.L."/>
            <person name="Crookes-Goodson W.J."/>
        </authorList>
    </citation>
    <scope>NUCLEOTIDE SEQUENCE [LARGE SCALE GENOMIC DNA]</scope>
    <source>
        <strain evidence="1 2">D216</strain>
    </source>
</reference>
<dbReference type="GeneID" id="41979642"/>
<dbReference type="AlphaFoldDB" id="A0A507BKU5"/>
<accession>A0A507BKU5</accession>
<evidence type="ECO:0000313" key="2">
    <source>
        <dbReference type="Proteomes" id="UP000319257"/>
    </source>
</evidence>
<dbReference type="STRING" id="1093900.A0A507BKU5"/>
<dbReference type="SUPFAM" id="SSF56112">
    <property type="entry name" value="Protein kinase-like (PK-like)"/>
    <property type="match status" value="1"/>
</dbReference>
<protein>
    <submittedName>
        <fullName evidence="1">Uncharacterized protein</fullName>
    </submittedName>
</protein>
<gene>
    <name evidence="1" type="ORF">E0L32_012195</name>
</gene>
<comment type="caution">
    <text evidence="1">The sequence shown here is derived from an EMBL/GenBank/DDBJ whole genome shotgun (WGS) entry which is preliminary data.</text>
</comment>
<proteinExistence type="predicted"/>
<evidence type="ECO:0000313" key="1">
    <source>
        <dbReference type="EMBL" id="TPX17340.1"/>
    </source>
</evidence>
<dbReference type="Proteomes" id="UP000319257">
    <property type="component" value="Unassembled WGS sequence"/>
</dbReference>
<dbReference type="OrthoDB" id="5598852at2759"/>
<dbReference type="InterPro" id="IPR011009">
    <property type="entry name" value="Kinase-like_dom_sf"/>
</dbReference>
<dbReference type="Gene3D" id="3.90.1200.10">
    <property type="match status" value="1"/>
</dbReference>
<dbReference type="InParanoid" id="A0A507BKU5"/>
<dbReference type="RefSeq" id="XP_030999051.1">
    <property type="nucleotide sequence ID" value="XM_031135009.1"/>
</dbReference>
<keyword evidence="2" id="KW-1185">Reference proteome</keyword>
<dbReference type="EMBL" id="SKBQ01000143">
    <property type="protein sequence ID" value="TPX17340.1"/>
    <property type="molecule type" value="Genomic_DNA"/>
</dbReference>